<accession>A0A8S9R5Y6</accession>
<dbReference type="EMBL" id="QGKX02000996">
    <property type="protein sequence ID" value="KAF3558510.1"/>
    <property type="molecule type" value="Genomic_DNA"/>
</dbReference>
<organism evidence="1 2">
    <name type="scientific">Brassica cretica</name>
    <name type="common">Mustard</name>
    <dbReference type="NCBI Taxonomy" id="69181"/>
    <lineage>
        <taxon>Eukaryota</taxon>
        <taxon>Viridiplantae</taxon>
        <taxon>Streptophyta</taxon>
        <taxon>Embryophyta</taxon>
        <taxon>Tracheophyta</taxon>
        <taxon>Spermatophyta</taxon>
        <taxon>Magnoliopsida</taxon>
        <taxon>eudicotyledons</taxon>
        <taxon>Gunneridae</taxon>
        <taxon>Pentapetalae</taxon>
        <taxon>rosids</taxon>
        <taxon>malvids</taxon>
        <taxon>Brassicales</taxon>
        <taxon>Brassicaceae</taxon>
        <taxon>Brassiceae</taxon>
        <taxon>Brassica</taxon>
    </lineage>
</organism>
<proteinExistence type="predicted"/>
<dbReference type="AlphaFoldDB" id="A0A8S9R5Y6"/>
<dbReference type="PANTHER" id="PTHR35103:SF1">
    <property type="entry name" value="OS06G0115700 PROTEIN"/>
    <property type="match status" value="1"/>
</dbReference>
<evidence type="ECO:0000313" key="1">
    <source>
        <dbReference type="EMBL" id="KAF3558510.1"/>
    </source>
</evidence>
<protein>
    <submittedName>
        <fullName evidence="1">Uncharacterized protein</fullName>
    </submittedName>
</protein>
<comment type="caution">
    <text evidence="1">The sequence shown here is derived from an EMBL/GenBank/DDBJ whole genome shotgun (WGS) entry which is preliminary data.</text>
</comment>
<evidence type="ECO:0000313" key="2">
    <source>
        <dbReference type="Proteomes" id="UP000712600"/>
    </source>
</evidence>
<dbReference type="PANTHER" id="PTHR35103">
    <property type="entry name" value="OS06G0115700 PROTEIN"/>
    <property type="match status" value="1"/>
</dbReference>
<reference evidence="1" key="1">
    <citation type="submission" date="2019-12" db="EMBL/GenBank/DDBJ databases">
        <title>Genome sequencing and annotation of Brassica cretica.</title>
        <authorList>
            <person name="Studholme D.J."/>
            <person name="Sarris P."/>
        </authorList>
    </citation>
    <scope>NUCLEOTIDE SEQUENCE</scope>
    <source>
        <strain evidence="1">PFS-109/04</strain>
        <tissue evidence="1">Leaf</tissue>
    </source>
</reference>
<dbReference type="Proteomes" id="UP000712600">
    <property type="component" value="Unassembled WGS sequence"/>
</dbReference>
<name>A0A8S9R5Y6_BRACR</name>
<sequence>MWTLLINLNIKTTKGNCIVNLTYICSFSHGVDHPLSVLDLLLSWGHRHTLVLGLNFTRLRLQGRIEGNVNSSVLNSRNLRSDYDSPHAAPVSVKGRRYIDLNNDIDEVEDQFGR</sequence>
<gene>
    <name evidence="1" type="ORF">F2Q69_00015547</name>
</gene>